<accession>H5SLB1</accession>
<organism evidence="2">
    <name type="scientific">uncultured Chloroflexota bacterium</name>
    <dbReference type="NCBI Taxonomy" id="166587"/>
    <lineage>
        <taxon>Bacteria</taxon>
        <taxon>Bacillati</taxon>
        <taxon>Chloroflexota</taxon>
        <taxon>environmental samples</taxon>
    </lineage>
</organism>
<evidence type="ECO:0000256" key="1">
    <source>
        <dbReference type="SAM" id="Phobius"/>
    </source>
</evidence>
<protein>
    <recommendedName>
        <fullName evidence="3">Band 7 domain-containing protein</fullName>
    </recommendedName>
</protein>
<dbReference type="EMBL" id="AP011762">
    <property type="protein sequence ID" value="BAL56947.1"/>
    <property type="molecule type" value="Genomic_DNA"/>
</dbReference>
<reference evidence="2" key="2">
    <citation type="journal article" date="2012" name="PLoS ONE">
        <title>A Deeply Branching Thermophilic Bacterium with an Ancient Acetyl-CoA Pathway Dominates a Subsurface Ecosystem.</title>
        <authorList>
            <person name="Takami H."/>
            <person name="Noguchi H."/>
            <person name="Takaki Y."/>
            <person name="Uchiyama I."/>
            <person name="Toyoda A."/>
            <person name="Nishi S."/>
            <person name="Chee G.-J."/>
            <person name="Arai W."/>
            <person name="Nunoura T."/>
            <person name="Itoh T."/>
            <person name="Hattori M."/>
            <person name="Takai K."/>
        </authorList>
    </citation>
    <scope>NUCLEOTIDE SEQUENCE</scope>
</reference>
<sequence length="520" mass="60014">MNEPQRSAHNALRNWLLLGLLLYLLALIFLREYLNVISILLDLTLLLLLYIGWVFFFSQFLLPVQGVSNRLQIFSRLLSFWSRGPVIFVENGIPRERAGEEQRRGPGVLWLDSASGGVIRNQLAFVRPIGPGVHFTKAGEYPAGFVDLHAQIHTIGPSAREDPFKLADEAIQKKRQITSAYTRDGLEVVPMITVVFKIDAEPARGNRPGSRFGYHPESVLRAIRGEGIEVQVRGEGPRRVRWNQLPALLAADLWREYLGKFTLDECFQMREWELPLPPSPPPPRLDQTTRYYRPIQVHLPRRGLSGAFAEVLHLINRTLENALAAYLETYRPPASEDTVAVPQPSAAIQRFHETALQMIRRMILWRLQFPKVPELDNHGRYTGRLQSSPEFLLLHERGLRVRAVNIGYLHFPENIRQGLIQSWSANWLQRAKAERQQVEHQRAIRQVQGQEKALLEYSLRLSRDLERLKETNKLIRADDLLRCLLHRSRRELQREIALQQRTASEIAQMDEILQWLESNP</sequence>
<keyword evidence="1" id="KW-0812">Transmembrane</keyword>
<keyword evidence="1" id="KW-0472">Membrane</keyword>
<proteinExistence type="predicted"/>
<name>H5SLB1_9CHLR</name>
<reference evidence="2" key="1">
    <citation type="journal article" date="2005" name="Environ. Microbiol.">
        <title>Genetic and functional properties of uncultivated thermophilic crenarchaeotes from a subsurface gold mine as revealed by analysis of genome fragments.</title>
        <authorList>
            <person name="Nunoura T."/>
            <person name="Hirayama H."/>
            <person name="Takami H."/>
            <person name="Oida H."/>
            <person name="Nishi S."/>
            <person name="Shimamura S."/>
            <person name="Suzuki Y."/>
            <person name="Inagaki F."/>
            <person name="Takai K."/>
            <person name="Nealson K.H."/>
            <person name="Horikoshi K."/>
        </authorList>
    </citation>
    <scope>NUCLEOTIDE SEQUENCE</scope>
</reference>
<feature type="transmembrane region" description="Helical" evidence="1">
    <location>
        <begin position="12"/>
        <end position="30"/>
    </location>
</feature>
<keyword evidence="1" id="KW-1133">Transmembrane helix</keyword>
<evidence type="ECO:0000313" key="2">
    <source>
        <dbReference type="EMBL" id="BAL56947.1"/>
    </source>
</evidence>
<evidence type="ECO:0008006" key="3">
    <source>
        <dbReference type="Google" id="ProtNLM"/>
    </source>
</evidence>
<feature type="transmembrane region" description="Helical" evidence="1">
    <location>
        <begin position="36"/>
        <end position="62"/>
    </location>
</feature>
<dbReference type="AlphaFoldDB" id="H5SLB1"/>
<gene>
    <name evidence="2" type="ORF">HGMM_F45G04C20</name>
</gene>